<accession>A0A5B0QFQ0</accession>
<organism evidence="2 3">
    <name type="scientific">Puccinia graminis f. sp. tritici</name>
    <dbReference type="NCBI Taxonomy" id="56615"/>
    <lineage>
        <taxon>Eukaryota</taxon>
        <taxon>Fungi</taxon>
        <taxon>Dikarya</taxon>
        <taxon>Basidiomycota</taxon>
        <taxon>Pucciniomycotina</taxon>
        <taxon>Pucciniomycetes</taxon>
        <taxon>Pucciniales</taxon>
        <taxon>Pucciniaceae</taxon>
        <taxon>Puccinia</taxon>
    </lineage>
</organism>
<reference evidence="2 3" key="1">
    <citation type="submission" date="2019-05" db="EMBL/GenBank/DDBJ databases">
        <title>Emergence of the Ug99 lineage of the wheat stem rust pathogen through somatic hybridization.</title>
        <authorList>
            <person name="Li F."/>
            <person name="Upadhyaya N.M."/>
            <person name="Sperschneider J."/>
            <person name="Matny O."/>
            <person name="Nguyen-Phuc H."/>
            <person name="Mago R."/>
            <person name="Raley C."/>
            <person name="Miller M.E."/>
            <person name="Silverstein K.A.T."/>
            <person name="Henningsen E."/>
            <person name="Hirsch C.D."/>
            <person name="Visser B."/>
            <person name="Pretorius Z.A."/>
            <person name="Steffenson B.J."/>
            <person name="Schwessinger B."/>
            <person name="Dodds P.N."/>
            <person name="Figueroa M."/>
        </authorList>
    </citation>
    <scope>NUCLEOTIDE SEQUENCE [LARGE SCALE GENOMIC DNA]</scope>
    <source>
        <strain evidence="2">21-0</strain>
    </source>
</reference>
<gene>
    <name evidence="2" type="ORF">PGT21_018114</name>
</gene>
<comment type="caution">
    <text evidence="2">The sequence shown here is derived from an EMBL/GenBank/DDBJ whole genome shotgun (WGS) entry which is preliminary data.</text>
</comment>
<evidence type="ECO:0000313" key="3">
    <source>
        <dbReference type="Proteomes" id="UP000324748"/>
    </source>
</evidence>
<dbReference type="AlphaFoldDB" id="A0A5B0QFQ0"/>
<feature type="region of interest" description="Disordered" evidence="1">
    <location>
        <begin position="42"/>
        <end position="122"/>
    </location>
</feature>
<proteinExistence type="predicted"/>
<protein>
    <submittedName>
        <fullName evidence="2">Uncharacterized protein</fullName>
    </submittedName>
</protein>
<evidence type="ECO:0000256" key="1">
    <source>
        <dbReference type="SAM" id="MobiDB-lite"/>
    </source>
</evidence>
<evidence type="ECO:0000313" key="2">
    <source>
        <dbReference type="EMBL" id="KAA1111975.1"/>
    </source>
</evidence>
<sequence length="142" mass="15630">MNPGRRPAQHLGGNRPTNPPVVAPGSFQAWYPIVTPPGYQRGYQPVALPYAPPPFNSVGTQPNRRPDLYRPDNQQRATTQTQRAPTHTLANSADVGDAPVPSNFYQPPEGYEQSEHPSPPQEPLARMIEIGVFDEGLEILII</sequence>
<dbReference type="EMBL" id="VSWC01000016">
    <property type="protein sequence ID" value="KAA1111975.1"/>
    <property type="molecule type" value="Genomic_DNA"/>
</dbReference>
<keyword evidence="3" id="KW-1185">Reference proteome</keyword>
<name>A0A5B0QFQ0_PUCGR</name>
<feature type="region of interest" description="Disordered" evidence="1">
    <location>
        <begin position="1"/>
        <end position="24"/>
    </location>
</feature>
<feature type="compositionally biased region" description="Low complexity" evidence="1">
    <location>
        <begin position="74"/>
        <end position="86"/>
    </location>
</feature>
<dbReference type="Proteomes" id="UP000324748">
    <property type="component" value="Unassembled WGS sequence"/>
</dbReference>